<dbReference type="CDD" id="cd17995">
    <property type="entry name" value="DEXHc_CHD6_7_8_9"/>
    <property type="match status" value="1"/>
</dbReference>
<comment type="subcellular location">
    <subcellularLocation>
        <location evidence="1">Nucleus</location>
    </subcellularLocation>
</comment>
<dbReference type="InterPro" id="IPR000330">
    <property type="entry name" value="SNF2_N"/>
</dbReference>
<feature type="region of interest" description="Disordered" evidence="11">
    <location>
        <begin position="537"/>
        <end position="570"/>
    </location>
</feature>
<dbReference type="SUPFAM" id="SSF160481">
    <property type="entry name" value="BRK domain-like"/>
    <property type="match status" value="1"/>
</dbReference>
<keyword evidence="7" id="KW-0805">Transcription regulation</keyword>
<evidence type="ECO:0000259" key="13">
    <source>
        <dbReference type="PROSITE" id="PS51192"/>
    </source>
</evidence>
<dbReference type="PROSITE" id="PS51194">
    <property type="entry name" value="HELICASE_CTER"/>
    <property type="match status" value="1"/>
</dbReference>
<feature type="region of interest" description="Disordered" evidence="11">
    <location>
        <begin position="661"/>
        <end position="722"/>
    </location>
</feature>
<feature type="compositionally biased region" description="Basic and acidic residues" evidence="11">
    <location>
        <begin position="871"/>
        <end position="903"/>
    </location>
</feature>
<dbReference type="CDD" id="cd18668">
    <property type="entry name" value="CD1_tandem_CHD5-9_like"/>
    <property type="match status" value="1"/>
</dbReference>
<dbReference type="GO" id="GO:0005524">
    <property type="term" value="F:ATP binding"/>
    <property type="evidence" value="ECO:0007669"/>
    <property type="project" value="UniProtKB-KW"/>
</dbReference>
<dbReference type="CDD" id="cd18793">
    <property type="entry name" value="SF2_C_SNF"/>
    <property type="match status" value="1"/>
</dbReference>
<feature type="compositionally biased region" description="Basic and acidic residues" evidence="11">
    <location>
        <begin position="2613"/>
        <end position="2650"/>
    </location>
</feature>
<feature type="region of interest" description="Disordered" evidence="11">
    <location>
        <begin position="2714"/>
        <end position="2757"/>
    </location>
</feature>
<dbReference type="GO" id="GO:0034728">
    <property type="term" value="P:nucleosome organization"/>
    <property type="evidence" value="ECO:0007669"/>
    <property type="project" value="UniProtKB-ARBA"/>
</dbReference>
<dbReference type="SMART" id="SM00490">
    <property type="entry name" value="HELICc"/>
    <property type="match status" value="1"/>
</dbReference>
<keyword evidence="2" id="KW-0677">Repeat</keyword>
<feature type="region of interest" description="Disordered" evidence="11">
    <location>
        <begin position="386"/>
        <end position="478"/>
    </location>
</feature>
<feature type="compositionally biased region" description="Polar residues" evidence="11">
    <location>
        <begin position="2894"/>
        <end position="2906"/>
    </location>
</feature>
<feature type="region of interest" description="Disordered" evidence="11">
    <location>
        <begin position="2124"/>
        <end position="2160"/>
    </location>
</feature>
<keyword evidence="16" id="KW-1185">Reference proteome</keyword>
<keyword evidence="5" id="KW-0067">ATP-binding</keyword>
<feature type="compositionally biased region" description="Basic and acidic residues" evidence="11">
    <location>
        <begin position="928"/>
        <end position="937"/>
    </location>
</feature>
<feature type="compositionally biased region" description="Basic residues" evidence="11">
    <location>
        <begin position="1971"/>
        <end position="1980"/>
    </location>
</feature>
<evidence type="ECO:0000256" key="8">
    <source>
        <dbReference type="ARBA" id="ARBA00023125"/>
    </source>
</evidence>
<feature type="compositionally biased region" description="Basic and acidic residues" evidence="11">
    <location>
        <begin position="3362"/>
        <end position="3376"/>
    </location>
</feature>
<dbReference type="InterPro" id="IPR006576">
    <property type="entry name" value="BRK_domain"/>
</dbReference>
<dbReference type="Pfam" id="PF23078">
    <property type="entry name" value="HTH_CHD6-9"/>
    <property type="match status" value="1"/>
</dbReference>
<feature type="compositionally biased region" description="Low complexity" evidence="11">
    <location>
        <begin position="543"/>
        <end position="554"/>
    </location>
</feature>
<evidence type="ECO:0000256" key="7">
    <source>
        <dbReference type="ARBA" id="ARBA00023015"/>
    </source>
</evidence>
<feature type="compositionally biased region" description="Basic and acidic residues" evidence="11">
    <location>
        <begin position="2495"/>
        <end position="2513"/>
    </location>
</feature>
<dbReference type="InterPro" id="IPR056342">
    <property type="entry name" value="HTH_CHD6-9"/>
</dbReference>
<feature type="region of interest" description="Disordered" evidence="11">
    <location>
        <begin position="1960"/>
        <end position="1982"/>
    </location>
</feature>
<dbReference type="GO" id="GO:0000791">
    <property type="term" value="C:euchromatin"/>
    <property type="evidence" value="ECO:0007669"/>
    <property type="project" value="UniProtKB-ARBA"/>
</dbReference>
<organism evidence="15 16">
    <name type="scientific">Strigamia maritima</name>
    <name type="common">European centipede</name>
    <name type="synonym">Geophilus maritimus</name>
    <dbReference type="NCBI Taxonomy" id="126957"/>
    <lineage>
        <taxon>Eukaryota</taxon>
        <taxon>Metazoa</taxon>
        <taxon>Ecdysozoa</taxon>
        <taxon>Arthropoda</taxon>
        <taxon>Myriapoda</taxon>
        <taxon>Chilopoda</taxon>
        <taxon>Pleurostigmophora</taxon>
        <taxon>Geophilomorpha</taxon>
        <taxon>Linotaeniidae</taxon>
        <taxon>Strigamia</taxon>
    </lineage>
</organism>
<feature type="region of interest" description="Disordered" evidence="11">
    <location>
        <begin position="491"/>
        <end position="524"/>
    </location>
</feature>
<evidence type="ECO:0000256" key="1">
    <source>
        <dbReference type="ARBA" id="ARBA00004123"/>
    </source>
</evidence>
<sequence length="3419" mass="385475">MADPFGLYDGGTSSNLMEDLGNMGDSTGYSGMHMQSPAVRRMVMTQNDPMTGMLQQPPAAQQHGQPAHTGMAAYSNLGGPMRHSSEASKLQHYSEYGQYGVPPQQHNHMNETGMSVRPASAATMQSQGMTNHGLMNSMQQVGNASQTAVRQQYNTMQQPPMNPSHHHHMARCDMQPQAVYGMHGRMNSQPPRHAMNIQQQPPQPMQMNQGQMWNNHPTAQQNHYLQEQACMPPQYMDYAQQPNSTTNATSNNNSNMAMMGVQRLSHYSDQAGSPHLGGMVSQNMPHLPPRPTNAMSGSAQNTNLHQTYSQNTQQMPTSGYHANAPVMHANTQQSVRPYGYGCDTTHQMTSDQTMNSSGKLSHYMQYRATGPGQCQSYQMAQHSHNLNVGETTPPSNMPLYPNQQQPVPNGSPHYRPIYPKMGMSPQRPTPPPTITSPMPPTSSHTPDRLPVQNSSPQPSQGSYRSPGTSLSPTVGGQSSLQQLEQMVLPHVNNRTSPNSSAQSNPFHTVMASNTTPSPNVAPTNNVMSPAAADVPQQSHFVQSNSNSSADSARSLQPQGNLGPMPSPVMSAPSPNTIAMSGAPTVTPLNQTHNTITATQDSYEIQQMQKIQQQLQQLFAMPQTAQTRQKILELQEQLCILQQPLPPGPQQPLPVPIPFSHSPLTATQSPQPPAPQMQSPCLQPLPAIPPTDITTQGNAPAPPTSYMLLPTQPQLNTEPEPPSMLIAPPIDSPQTVLLESSLPSHAQLHPVTSISPVPMPASSPFDQTVGNNTNLAVNNVPLLCNTLADGDFDVDGQKSNHLLMDTTSSVQDINAIDPTSIQVATPPPSQPLPPPPAPLPMLPQTSDFEGMSKDETIEDPMTDKKKKKTYKKRDPKEPKPKKPKTPKEPKAPKSPKSVKDSKETKRPKRPKKIKDSDEGKIEGDEEVKEEPLDSEKTKSAKKGKERSKSSRATPKKKPLPNTDVFSKKKRKRTGSSDVSDLEETSLRSPAPEDDSIQKRRSARNTKRKKYTDDIDIELSEEDQLDLDGDKLNQSGQKEESTLKPGQFFINPNDEDSMVVEKLMNTRTITKENESGEPIEIEEFYVKYKNFSYLHCDWKTQEELEKGDKRVIMKIKRYKQKKQLSENIFEFLEEEPFNPDYVEVDRVLDMSETKDELANEVIKHYLVKWQQLSYEESTWELEEDVEKVKVEQFLRYRDPPTNNTVPSKRPKASEWNKLEASANYKNGNTLREYQLEGLNWLMFSWHNEQNCILADEMGLGKTIQSISFLCELFKYGYQGPFLVIAPLSTIANWQREFETWSDLNVIVYHGSCASRSMIQDYEMYYKDDKGKRIPDVYKFHVLITTFEIIITDCLELRAIPWRCCIIDEAHRLKNKNCKLLEGLRLIQMEHRVLLSGTPLQNNVEELFSLLNFLEPAQFTSSEEFLKEFGDLKSETQVHKLQQLLKPMMLRRLKEDVEKSLAPKEETIIEVELTNIQKKYYRAILERNFSFLAKGGTSANVPNLMNTMMELRKCCIHPYLISGAEEQIQLEYKQNKFELFDAALQAMIHSSGKLVLMDKLLPKLKVNGHRVLVFSQMVRCLDILEDYLIQRRYPYERIDGRVRGNLRQAAIDRFCKPDSDRFVFLLCTRAGGLGINLTAADTVIIFDSDWNPQNDLQAQARCHRIGQQKAVKVYRLICRNTYEREMFDKASLKLGLDKAVLQSMNTTGKDGLGPAQQLSKKEIEDLLRKGAYGAVMEDDNAGDQFCEEDIDQILQGRTQVIQLESGVKGSTFAKASFVSSGNRTDIDIDDPEFWQKWAKKADIDLDEMNAKNDLIVHEPRRRVQTRRFGNEDGVLELSEIESSDDDDSITSSRTGRNLKKSRRSRRRRDDRDDDMDCYGSMGMWTRSECFKVEKGLLTFGWGRWTEIFTHGKFKRKLTESDVEEISRAVLMYCLKYYKGDDKIKGFIWDLISPTTDGQIKVHKNHSGLSAPVPRGRKSKKTKKETKQSMNVFMDLYNWAKDPKYNPEFVLADEGYKRHLQRHANKVLLRVRLLYYVKQEVIGEMTFQVSRGVSASDIPILSPCADGDIPVFWWDKEADKSLLVGVYKHGYERYNVMRLDPTLCFLVRCGPPDGAAVLAELNEQVTEDDLKADKDDIDEDDPLSPGSPSGDSTPKPPTIPVPAEACEMGKLPFPTATDLNCRLRRIITGYQRNHKKQEMKLVQRAKRIEKREKFEAAIREREVKKRELQQSWSRREELEFYRTVSTFGVEYIRKQKCYEWSRFRALSRLEKKYDDTLTEYYKAFYAMCKKACGKPLAKDEELLPYFVEPISEERARRCLEKIDLLNTIREETLRHPALEDRLKQCPNAMDLPDWWIPGKHDKELLIGAAKHGLNRMDYFILHDPDLSFLDVLKQYTKAKGISEDSEQMKLLLNIHEKCDSEDESNDVLDLQQTSEVPVKVKEEKMEIEVKVEIEEKLTKKSVIKKEKLDVKNEKLDVKNEKLDVENEKSDVKIEKSVCENEKSIEETEKSLEKSDKIVEDEDTEKEIIPKEEIEKETDVISDTKKESTTEQHEVVEQESMEIEKVEPKEENSEDEKMEVDEPAVEKKESMEIDEKLETKEEKTDQTEDEPTADDQLTDIKKEEKHSENTVDSKESTKIENTELKSPDNKQEIVPKCEDVKEETAMVDQNEIESTDPEQGYHNPVSWPKDRVLQYRLEGICHWVEKNEWPLGRAYRAGSQSMSPTLTEPDSTPHVTPDQTPRKDDLTRDSSSPLMDHISNLESKSSLLDPGDILYPRRRRRRRKIEIEAERASFLTAKLRALLHQSLHHTAMDLKSHGSKHDLRSRSLVQSGLSAVPPPAHQHAPSSHLSYVVGSLDLSLKVPKGDLSDASSPMDLSSHLKSSKSSSSHEHHPKLRNSGVANNMGNSNASDSLVMDLQMRKRRRQEMEELEKLKQMKPKDDSNRRKQRKKLDDIVGTLSAQIVGGPQNLAKTATSLSDSKLSMPKFSESSLMKRVASSSESFLNKDLAKWLSNHPGITIEKPNIVRPDHRMMDSESTEKHMNPSSAQSGLEILKLARKKRRPRIDPSKLEFEKLTGNENVAVVNRLTGKKITGNKAPPLKHLATWLKQNPMFDVDPKWSHLVKEKANLPSDVKKRSSSHSSHSDKRKYNTSLLSTAAATSVSNSLSTSFPSLTGLSSLSGLSSAGLFPGYAGLKLPSLSEHGKSNASPMFLPFGGLSNLGLSNPLFANIANFGFPGLPVTSALSSSSESKSDRDKKGKYSSTVASTTSVSSALSTSTNTSSSSLPFLFPAPGLLYNPLGLGNFTLPTNLPTSFASLAQTSLLNGLGGNQSVLANGLMNQEIESDDDSLKSLMGNHDDDEDLPDDDTDNNKEVMQKEVKETSKTSTNCEKNKKLLTDASHNARSSEEKSNRDETSVEKTKSTTFQ</sequence>
<feature type="domain" description="Helicase ATP-binding" evidence="13">
    <location>
        <begin position="1240"/>
        <end position="1414"/>
    </location>
</feature>
<feature type="compositionally biased region" description="Basic residues" evidence="11">
    <location>
        <begin position="1853"/>
        <end position="1865"/>
    </location>
</feature>
<dbReference type="PhylomeDB" id="T1J482"/>
<feature type="compositionally biased region" description="Basic and acidic residues" evidence="11">
    <location>
        <begin position="912"/>
        <end position="921"/>
    </location>
</feature>
<feature type="region of interest" description="Disordered" evidence="11">
    <location>
        <begin position="2924"/>
        <end position="2944"/>
    </location>
</feature>
<dbReference type="SUPFAM" id="SSF52540">
    <property type="entry name" value="P-loop containing nucleoside triphosphate hydrolases"/>
    <property type="match status" value="2"/>
</dbReference>
<evidence type="ECO:0000313" key="15">
    <source>
        <dbReference type="EnsemblMetazoa" id="SMAR008413-PA"/>
    </source>
</evidence>
<evidence type="ECO:0000256" key="6">
    <source>
        <dbReference type="ARBA" id="ARBA00022853"/>
    </source>
</evidence>
<dbReference type="InterPro" id="IPR000953">
    <property type="entry name" value="Chromo/chromo_shadow_dom"/>
</dbReference>
<feature type="compositionally biased region" description="Low complexity" evidence="11">
    <location>
        <begin position="2139"/>
        <end position="2149"/>
    </location>
</feature>
<dbReference type="GO" id="GO:0005634">
    <property type="term" value="C:nucleus"/>
    <property type="evidence" value="ECO:0007669"/>
    <property type="project" value="UniProtKB-SubCell"/>
</dbReference>
<dbReference type="GO" id="GO:0003677">
    <property type="term" value="F:DNA binding"/>
    <property type="evidence" value="ECO:0007669"/>
    <property type="project" value="UniProtKB-KW"/>
</dbReference>
<evidence type="ECO:0000256" key="10">
    <source>
        <dbReference type="ARBA" id="ARBA00023242"/>
    </source>
</evidence>
<feature type="compositionally biased region" description="Polar residues" evidence="11">
    <location>
        <begin position="451"/>
        <end position="478"/>
    </location>
</feature>
<evidence type="ECO:0000313" key="16">
    <source>
        <dbReference type="Proteomes" id="UP000014500"/>
    </source>
</evidence>
<feature type="region of interest" description="Disordered" evidence="11">
    <location>
        <begin position="819"/>
        <end position="1049"/>
    </location>
</feature>
<dbReference type="FunFam" id="2.40.50.40:FF:000001">
    <property type="entry name" value="chromodomain-helicase-DNA-binding protein 8 isoform X4"/>
    <property type="match status" value="1"/>
</dbReference>
<keyword evidence="3" id="KW-0547">Nucleotide-binding</keyword>
<dbReference type="PANTHER" id="PTHR46850:SF1">
    <property type="entry name" value="CHROMODOMAIN-HELICASE-DNA-BINDING PROTEIN 9"/>
    <property type="match status" value="1"/>
</dbReference>
<keyword evidence="4" id="KW-0378">Hydrolase</keyword>
<dbReference type="InterPro" id="IPR027417">
    <property type="entry name" value="P-loop_NTPase"/>
</dbReference>
<protein>
    <recommendedName>
        <fullName evidence="17">DNA helicase</fullName>
    </recommendedName>
</protein>
<feature type="compositionally biased region" description="Acidic residues" evidence="11">
    <location>
        <begin position="2567"/>
        <end position="2578"/>
    </location>
</feature>
<dbReference type="OMA" id="WRCCIID"/>
<feature type="region of interest" description="Disordered" evidence="11">
    <location>
        <begin position="1841"/>
        <end position="1869"/>
    </location>
</feature>
<dbReference type="InterPro" id="IPR051493">
    <property type="entry name" value="CHD"/>
</dbReference>
<feature type="domain" description="Chromo" evidence="12">
    <location>
        <begin position="1056"/>
        <end position="1125"/>
    </location>
</feature>
<evidence type="ECO:0000256" key="9">
    <source>
        <dbReference type="ARBA" id="ARBA00023163"/>
    </source>
</evidence>
<dbReference type="EMBL" id="JH431841">
    <property type="status" value="NOT_ANNOTATED_CDS"/>
    <property type="molecule type" value="Genomic_DNA"/>
</dbReference>
<feature type="compositionally biased region" description="Acidic residues" evidence="11">
    <location>
        <begin position="1012"/>
        <end position="1025"/>
    </location>
</feature>
<feature type="domain" description="Helicase C-terminal" evidence="14">
    <location>
        <begin position="1553"/>
        <end position="1709"/>
    </location>
</feature>
<feature type="compositionally biased region" description="Basic and acidic residues" evidence="11">
    <location>
        <begin position="2924"/>
        <end position="2939"/>
    </location>
</feature>
<dbReference type="Pfam" id="PF00176">
    <property type="entry name" value="SNF2-rel_dom"/>
    <property type="match status" value="1"/>
</dbReference>
<dbReference type="Gene3D" id="1.10.10.60">
    <property type="entry name" value="Homeodomain-like"/>
    <property type="match status" value="2"/>
</dbReference>
<dbReference type="Gene3D" id="3.40.50.300">
    <property type="entry name" value="P-loop containing nucleotide triphosphate hydrolases"/>
    <property type="match status" value="1"/>
</dbReference>
<dbReference type="GO" id="GO:0140658">
    <property type="term" value="F:ATP-dependent chromatin remodeler activity"/>
    <property type="evidence" value="ECO:0007669"/>
    <property type="project" value="UniProtKB-ARBA"/>
</dbReference>
<dbReference type="GO" id="GO:0016887">
    <property type="term" value="F:ATP hydrolysis activity"/>
    <property type="evidence" value="ECO:0007669"/>
    <property type="project" value="UniProtKB-ARBA"/>
</dbReference>
<dbReference type="PROSITE" id="PS51192">
    <property type="entry name" value="HELICASE_ATP_BIND_1"/>
    <property type="match status" value="1"/>
</dbReference>
<feature type="compositionally biased region" description="Acidic residues" evidence="11">
    <location>
        <begin position="3351"/>
        <end position="3361"/>
    </location>
</feature>
<keyword evidence="8" id="KW-0238">DNA-binding</keyword>
<feature type="compositionally biased region" description="Low complexity" evidence="11">
    <location>
        <begin position="2871"/>
        <end position="2881"/>
    </location>
</feature>
<name>T1J482_STRMM</name>
<dbReference type="PANTHER" id="PTHR46850">
    <property type="entry name" value="CHROMODOMAIN-HELICASE-DNA-BINDING PROTEIN 9"/>
    <property type="match status" value="1"/>
</dbReference>
<feature type="compositionally biased region" description="Basic and acidic residues" evidence="11">
    <location>
        <begin position="2579"/>
        <end position="2601"/>
    </location>
</feature>
<evidence type="ECO:0000256" key="11">
    <source>
        <dbReference type="SAM" id="MobiDB-lite"/>
    </source>
</evidence>
<feature type="compositionally biased region" description="Basic residues" evidence="11">
    <location>
        <begin position="997"/>
        <end position="1008"/>
    </location>
</feature>
<feature type="domain" description="Chromo" evidence="12">
    <location>
        <begin position="1140"/>
        <end position="1206"/>
    </location>
</feature>
<dbReference type="FunFam" id="3.40.50.300:FF:000015">
    <property type="entry name" value="chromodomain-helicase-DNA-binding protein 9 isoform X1"/>
    <property type="match status" value="1"/>
</dbReference>
<dbReference type="InterPro" id="IPR049730">
    <property type="entry name" value="SNF2/RAD54-like_C"/>
</dbReference>
<dbReference type="InterPro" id="IPR014001">
    <property type="entry name" value="Helicase_ATP-bd"/>
</dbReference>
<evidence type="ECO:0000256" key="2">
    <source>
        <dbReference type="ARBA" id="ARBA00022737"/>
    </source>
</evidence>
<dbReference type="FunFam" id="3.40.50.10810:FF:000003">
    <property type="entry name" value="chromodomain-helicase-DNA-binding protein 8 isoform X4"/>
    <property type="match status" value="1"/>
</dbReference>
<dbReference type="Pfam" id="PF00385">
    <property type="entry name" value="Chromo"/>
    <property type="match status" value="2"/>
</dbReference>
<reference evidence="16" key="1">
    <citation type="submission" date="2011-05" db="EMBL/GenBank/DDBJ databases">
        <authorList>
            <person name="Richards S.R."/>
            <person name="Qu J."/>
            <person name="Jiang H."/>
            <person name="Jhangiani S.N."/>
            <person name="Agravi P."/>
            <person name="Goodspeed R."/>
            <person name="Gross S."/>
            <person name="Mandapat C."/>
            <person name="Jackson L."/>
            <person name="Mathew T."/>
            <person name="Pu L."/>
            <person name="Thornton R."/>
            <person name="Saada N."/>
            <person name="Wilczek-Boney K.B."/>
            <person name="Lee S."/>
            <person name="Kovar C."/>
            <person name="Wu Y."/>
            <person name="Scherer S.E."/>
            <person name="Worley K.C."/>
            <person name="Muzny D.M."/>
            <person name="Gibbs R."/>
        </authorList>
    </citation>
    <scope>NUCLEOTIDE SEQUENCE</scope>
    <source>
        <strain evidence="16">Brora</strain>
    </source>
</reference>
<dbReference type="STRING" id="126957.T1J482"/>
<feature type="region of interest" description="Disordered" evidence="11">
    <location>
        <begin position="3338"/>
        <end position="3419"/>
    </location>
</feature>
<dbReference type="SUPFAM" id="SSF54160">
    <property type="entry name" value="Chromo domain-like"/>
    <property type="match status" value="1"/>
</dbReference>
<feature type="compositionally biased region" description="Basic and acidic residues" evidence="11">
    <location>
        <begin position="3397"/>
        <end position="3419"/>
    </location>
</feature>
<feature type="compositionally biased region" description="Pro residues" evidence="11">
    <location>
        <begin position="427"/>
        <end position="440"/>
    </location>
</feature>
<dbReference type="PROSITE" id="PS50013">
    <property type="entry name" value="CHROMO_2"/>
    <property type="match status" value="2"/>
</dbReference>
<dbReference type="InterPro" id="IPR016197">
    <property type="entry name" value="Chromo-like_dom_sf"/>
</dbReference>
<dbReference type="InterPro" id="IPR038718">
    <property type="entry name" value="SNF2-like_sf"/>
</dbReference>
<dbReference type="CDD" id="cd18663">
    <property type="entry name" value="CD2_tandem_CHD5-9_like"/>
    <property type="match status" value="1"/>
</dbReference>
<dbReference type="SMART" id="SM00592">
    <property type="entry name" value="BRK"/>
    <property type="match status" value="1"/>
</dbReference>
<proteinExistence type="predicted"/>
<accession>T1J482</accession>
<feature type="region of interest" description="Disordered" evidence="11">
    <location>
        <begin position="2495"/>
        <end position="2650"/>
    </location>
</feature>
<dbReference type="EnsemblMetazoa" id="SMAR008413-RA">
    <property type="protein sequence ID" value="SMAR008413-PA"/>
    <property type="gene ID" value="SMAR008413"/>
</dbReference>
<feature type="compositionally biased region" description="Acidic residues" evidence="11">
    <location>
        <begin position="2602"/>
        <end position="2612"/>
    </location>
</feature>
<evidence type="ECO:0008006" key="17">
    <source>
        <dbReference type="Google" id="ProtNLM"/>
    </source>
</evidence>
<dbReference type="Pfam" id="PF00271">
    <property type="entry name" value="Helicase_C"/>
    <property type="match status" value="1"/>
</dbReference>
<dbReference type="eggNOG" id="KOG0384">
    <property type="taxonomic scope" value="Eukaryota"/>
</dbReference>
<dbReference type="Pfam" id="PF07533">
    <property type="entry name" value="BRK"/>
    <property type="match status" value="1"/>
</dbReference>
<dbReference type="Proteomes" id="UP000014500">
    <property type="component" value="Unassembled WGS sequence"/>
</dbReference>
<evidence type="ECO:0000259" key="12">
    <source>
        <dbReference type="PROSITE" id="PS50013"/>
    </source>
</evidence>
<feature type="compositionally biased region" description="Polar residues" evidence="11">
    <location>
        <begin position="2714"/>
        <end position="2734"/>
    </location>
</feature>
<dbReference type="HOGENOM" id="CLU_000315_5_1_1"/>
<keyword evidence="6" id="KW-0156">Chromatin regulator</keyword>
<feature type="compositionally biased region" description="Pro residues" evidence="11">
    <location>
        <begin position="824"/>
        <end position="840"/>
    </location>
</feature>
<dbReference type="InterPro" id="IPR023780">
    <property type="entry name" value="Chromo_domain"/>
</dbReference>
<dbReference type="Gene3D" id="2.40.50.40">
    <property type="match status" value="2"/>
</dbReference>
<dbReference type="InterPro" id="IPR037259">
    <property type="entry name" value="BRK_sf"/>
</dbReference>
<feature type="region of interest" description="Disordered" evidence="11">
    <location>
        <begin position="2863"/>
        <end position="2909"/>
    </location>
</feature>
<evidence type="ECO:0000256" key="4">
    <source>
        <dbReference type="ARBA" id="ARBA00022801"/>
    </source>
</evidence>
<keyword evidence="10" id="KW-0539">Nucleus</keyword>
<reference evidence="15" key="2">
    <citation type="submission" date="2015-02" db="UniProtKB">
        <authorList>
            <consortium name="EnsemblMetazoa"/>
        </authorList>
    </citation>
    <scope>IDENTIFICATION</scope>
</reference>
<feature type="region of interest" description="Disordered" evidence="11">
    <location>
        <begin position="3120"/>
        <end position="3143"/>
    </location>
</feature>
<dbReference type="InterPro" id="IPR001650">
    <property type="entry name" value="Helicase_C-like"/>
</dbReference>
<evidence type="ECO:0000256" key="5">
    <source>
        <dbReference type="ARBA" id="ARBA00022840"/>
    </source>
</evidence>
<feature type="compositionally biased region" description="Basic and acidic residues" evidence="11">
    <location>
        <begin position="3120"/>
        <end position="3129"/>
    </location>
</feature>
<feature type="compositionally biased region" description="Polar residues" evidence="11">
    <location>
        <begin position="492"/>
        <end position="524"/>
    </location>
</feature>
<dbReference type="SMART" id="SM00487">
    <property type="entry name" value="DEXDc"/>
    <property type="match status" value="1"/>
</dbReference>
<dbReference type="SMART" id="SM00298">
    <property type="entry name" value="CHROMO"/>
    <property type="match status" value="2"/>
</dbReference>
<dbReference type="Gene3D" id="3.40.5.120">
    <property type="match status" value="1"/>
</dbReference>
<keyword evidence="9" id="KW-0804">Transcription</keyword>
<evidence type="ECO:0000256" key="3">
    <source>
        <dbReference type="ARBA" id="ARBA00022741"/>
    </source>
</evidence>
<dbReference type="Gene3D" id="3.40.50.10810">
    <property type="entry name" value="Tandem AAA-ATPase domain"/>
    <property type="match status" value="1"/>
</dbReference>
<evidence type="ECO:0000259" key="14">
    <source>
        <dbReference type="PROSITE" id="PS51194"/>
    </source>
</evidence>
<feature type="compositionally biased region" description="Basic and acidic residues" evidence="11">
    <location>
        <begin position="2521"/>
        <end position="2566"/>
    </location>
</feature>